<organism evidence="7 8">
    <name type="scientific">Schistosoma bovis</name>
    <name type="common">Blood fluke</name>
    <dbReference type="NCBI Taxonomy" id="6184"/>
    <lineage>
        <taxon>Eukaryota</taxon>
        <taxon>Metazoa</taxon>
        <taxon>Spiralia</taxon>
        <taxon>Lophotrochozoa</taxon>
        <taxon>Platyhelminthes</taxon>
        <taxon>Trematoda</taxon>
        <taxon>Digenea</taxon>
        <taxon>Strigeidida</taxon>
        <taxon>Schistosomatoidea</taxon>
        <taxon>Schistosomatidae</taxon>
        <taxon>Schistosoma</taxon>
    </lineage>
</organism>
<dbReference type="PANTHER" id="PTHR45991:SF1">
    <property type="entry name" value="PACHYTENE CHECKPOINT PROTEIN 2 HOMOLOG"/>
    <property type="match status" value="1"/>
</dbReference>
<dbReference type="GO" id="GO:0016887">
    <property type="term" value="F:ATP hydrolysis activity"/>
    <property type="evidence" value="ECO:0007669"/>
    <property type="project" value="InterPro"/>
</dbReference>
<dbReference type="Proteomes" id="UP000290809">
    <property type="component" value="Unassembled WGS sequence"/>
</dbReference>
<evidence type="ECO:0000259" key="6">
    <source>
        <dbReference type="SMART" id="SM00382"/>
    </source>
</evidence>
<keyword evidence="4" id="KW-0469">Meiosis</keyword>
<evidence type="ECO:0000256" key="1">
    <source>
        <dbReference type="ARBA" id="ARBA00007271"/>
    </source>
</evidence>
<dbReference type="GO" id="GO:0005634">
    <property type="term" value="C:nucleus"/>
    <property type="evidence" value="ECO:0007669"/>
    <property type="project" value="TreeGrafter"/>
</dbReference>
<sequence length="1809" mass="201758">MINLVNDFLTNADKKNIIECVKGLVHYPLKHERLGFRITKEDEKLLYDKYFHQIMGHTFKIVNELPTTEMLSLCRFLTEFSKGDIWLESACNLLSSNIVSTEAHLLVVELEKFFSEFNRVPDFISACIDDSEIISDSSQLFLESRARLLANVPHYVANVERENPSYFTVGSHFVENILSAFERVSNTSQNTYKLLGLIVSHLCLAGYSKYVSDFIVEQEQHYSADIWSKLLIHTNTKSMEICLASLAKECPTPQKYYALLSRFLEMSSPTFDSYMRLCRRLFYIRQFKSGNTVRNIFNSFFMAVSKCETLEKSTCLATRVDEDLGLPALRVWSDINSIQTASLERRIYLSQIIISWIIDFRDPVRANLSINLSNDHLLPDVLNGISNHLGSPRIEIRTLGMVIGEWIVKIFDWSPGDENQKLKFDYEELNFLSHIRPYFVPLDEAVDAESGNHNSVPIQTPSSVESPKISLNSLECKIKNENCETAKQALHKLDSDDDPDSDNDSLTPLPSISSSNCYNKTPFYLRECLDGMLLSKVEDNPVNIACTMSAEKLIYAHPEAAQELALEFARVLVHIEPPVTPDPEQIARARHDALVAIGVVAPKKCARYLTSEFCQSGYSIGQRMNIISSLTDIACKLYGGKDALLSQRFSSNHQIASNDAVTANNDHKGKTRRFCKKRPPSSYIINKFAPFAGEFFFPLLKSIPQLSLSSAKGPFAHQDASLLASLLASLGTIYACSSLSSVQARMADELINLIPLFHRHPEPAVRRALHIVVGTVITTTPLEILSSKPELIFRKSIFLSGSKKSSVESTISSWLKSCSLSDSDAECQLLASNSLSALCERFLEWNHSKHVVYPMERELPNVSLNNCLRTSSVIGMQQNNDENSLNNKANIYNSGIQCGLNLSNSSMCEHQNLTTFDPSLRPVHAEVCVSPYNCEEFTVIESYVVEFLRQLGPRHIPTVLNKFDNELSLVTCNSEVNKFHQVLTSCVASINLMLDEADGIYDNDTGRSVNLCITPILVHIYQMVNGDEALPVQELIEFGSESINGGTTWLLPSAEMSGLWESLIFDTDIKLNLLQYAQTALLFADRKVSSSVISWNRVILLYGPPGTGKTSLCRALANKLAIRMADRYSSAQLIEINTMNLMSKWFSESARLVTKMFDGIKEYLESNDHLVCLLIDEVESLTAVRTSSMSGCEPSDAIRVVNSVLTQIDQVSSSVISWNRVILLYGPPGTGKTSLCRALANKLAIRMADRYSSAQLIEINTMNLMSKWFSESARLVTKMFDGIKEYLESNDHLVCLLIDEVESLTAVRTSSMSGCEPSDAIRVVNSVLTQIDQIKRFPNVLILATSNVTGVIDPAFLDRADIRLFIGPPSPPAIYSIYRTCLYELIRVGLINSTEDSRLLSYQTLASVQFMENQANSLSIELWRLAEHSLGLNGRTLRKLPLLAYAFYLNKLIPDMRYNSTLHCRRIHLPDSNKNNSSILNESSSFYNVSSSTMCMNESIHCSMISATGTAAVVPEAELSSLPLPIPNCVKSNNVSLGIFIKALKLTVDAQFTELKSLDLASLGKGRLTGIKRFPNVLILATSNVTGVIDPAFLDRADIRLFIGPPSPPAIYSIYRTCLYELIRVGLINSTEDSRLLSYQTLASVQFMENQANSLSIELWRLAEHSLGLNGRTLRKLPLLAYAFYLNKLIPDMRYNSTLHCRRIHLPDSNKNNSSILNESSSFYNVSSSTMCMNESIHCSMISATGTAAVVPEAELSSLPLPIPNCVKSNNVSLGIFIKALKLTVDAQFTELKSLDLASLGKGRLTGVQ</sequence>
<dbReference type="Pfam" id="PF10193">
    <property type="entry name" value="Telomere_reg-2"/>
    <property type="match status" value="1"/>
</dbReference>
<evidence type="ECO:0000313" key="8">
    <source>
        <dbReference type="Proteomes" id="UP000290809"/>
    </source>
</evidence>
<dbReference type="InterPro" id="IPR003593">
    <property type="entry name" value="AAA+_ATPase"/>
</dbReference>
<comment type="caution">
    <text evidence="7">The sequence shown here is derived from an EMBL/GenBank/DDBJ whole genome shotgun (WGS) entry which is preliminary data.</text>
</comment>
<dbReference type="InterPro" id="IPR038528">
    <property type="entry name" value="TEL2_C_sf"/>
</dbReference>
<feature type="region of interest" description="Disordered" evidence="5">
    <location>
        <begin position="492"/>
        <end position="511"/>
    </location>
</feature>
<accession>A0A430Q266</accession>
<dbReference type="InterPro" id="IPR027417">
    <property type="entry name" value="P-loop_NTPase"/>
</dbReference>
<reference evidence="7 8" key="1">
    <citation type="journal article" date="2019" name="PLoS Pathog.">
        <title>Genome sequence of the bovine parasite Schistosoma bovis Tanzania.</title>
        <authorList>
            <person name="Oey H."/>
            <person name="Zakrzewski M."/>
            <person name="Gobert G."/>
            <person name="Gravermann K."/>
            <person name="Stoye J."/>
            <person name="Jones M."/>
            <person name="Mcmanus D."/>
            <person name="Krause L."/>
        </authorList>
    </citation>
    <scope>NUCLEOTIDE SEQUENCE [LARGE SCALE GENOMIC DNA]</scope>
    <source>
        <strain evidence="7 8">TAN1997</strain>
    </source>
</reference>
<dbReference type="Gene3D" id="1.25.40.720">
    <property type="entry name" value="Telomere length regulation protein 2, C-terminal domain"/>
    <property type="match status" value="1"/>
</dbReference>
<keyword evidence="2" id="KW-0547">Nucleotide-binding</keyword>
<dbReference type="SMART" id="SM00382">
    <property type="entry name" value="AAA"/>
    <property type="match status" value="2"/>
</dbReference>
<evidence type="ECO:0000256" key="5">
    <source>
        <dbReference type="SAM" id="MobiDB-lite"/>
    </source>
</evidence>
<dbReference type="CDD" id="cd19481">
    <property type="entry name" value="RecA-like_protease"/>
    <property type="match status" value="1"/>
</dbReference>
<dbReference type="InterPro" id="IPR001270">
    <property type="entry name" value="ClpA/B"/>
</dbReference>
<dbReference type="InterPro" id="IPR003960">
    <property type="entry name" value="ATPase_AAA_CS"/>
</dbReference>
<name>A0A430Q266_SCHBO</name>
<dbReference type="PANTHER" id="PTHR45991">
    <property type="entry name" value="PACHYTENE CHECKPOINT PROTEIN 2"/>
    <property type="match status" value="1"/>
</dbReference>
<proteinExistence type="inferred from homology"/>
<evidence type="ECO:0000256" key="2">
    <source>
        <dbReference type="ARBA" id="ARBA00022741"/>
    </source>
</evidence>
<comment type="similarity">
    <text evidence="1">Belongs to the AAA ATPase family. PCH2 subfamily.</text>
</comment>
<dbReference type="InterPro" id="IPR019337">
    <property type="entry name" value="Telomere_length_regulation_dom"/>
</dbReference>
<dbReference type="PROSITE" id="PS00674">
    <property type="entry name" value="AAA"/>
    <property type="match status" value="2"/>
</dbReference>
<protein>
    <submittedName>
        <fullName evidence="7">Pachytene checkpoint protein 2</fullName>
    </submittedName>
</protein>
<dbReference type="GO" id="GO:0051598">
    <property type="term" value="P:meiotic recombination checkpoint signaling"/>
    <property type="evidence" value="ECO:0007669"/>
    <property type="project" value="TreeGrafter"/>
</dbReference>
<gene>
    <name evidence="7" type="ORF">DC041_0012738</name>
</gene>
<evidence type="ECO:0000256" key="3">
    <source>
        <dbReference type="ARBA" id="ARBA00022840"/>
    </source>
</evidence>
<dbReference type="STRING" id="6184.A0A430Q266"/>
<dbReference type="GO" id="GO:0005694">
    <property type="term" value="C:chromosome"/>
    <property type="evidence" value="ECO:0007669"/>
    <property type="project" value="TreeGrafter"/>
</dbReference>
<dbReference type="InterPro" id="IPR003959">
    <property type="entry name" value="ATPase_AAA_core"/>
</dbReference>
<dbReference type="GO" id="GO:0007131">
    <property type="term" value="P:reciprocal meiotic recombination"/>
    <property type="evidence" value="ECO:0007669"/>
    <property type="project" value="TreeGrafter"/>
</dbReference>
<dbReference type="Pfam" id="PF23242">
    <property type="entry name" value="AAA_lid_TRIP13_C"/>
    <property type="match status" value="2"/>
</dbReference>
<dbReference type="GO" id="GO:0005524">
    <property type="term" value="F:ATP binding"/>
    <property type="evidence" value="ECO:0007669"/>
    <property type="project" value="UniProtKB-KW"/>
</dbReference>
<feature type="domain" description="AAA+ ATPase" evidence="6">
    <location>
        <begin position="1095"/>
        <end position="1214"/>
    </location>
</feature>
<feature type="domain" description="AAA+ ATPase" evidence="6">
    <location>
        <begin position="1218"/>
        <end position="1370"/>
    </location>
</feature>
<dbReference type="InterPro" id="IPR058249">
    <property type="entry name" value="Pch2_C"/>
</dbReference>
<evidence type="ECO:0000313" key="7">
    <source>
        <dbReference type="EMBL" id="RTG81774.1"/>
    </source>
</evidence>
<dbReference type="SUPFAM" id="SSF52540">
    <property type="entry name" value="P-loop containing nucleoside triphosphate hydrolases"/>
    <property type="match status" value="3"/>
</dbReference>
<keyword evidence="8" id="KW-1185">Reference proteome</keyword>
<dbReference type="Pfam" id="PF00004">
    <property type="entry name" value="AAA"/>
    <property type="match status" value="2"/>
</dbReference>
<evidence type="ECO:0000256" key="4">
    <source>
        <dbReference type="ARBA" id="ARBA00023254"/>
    </source>
</evidence>
<dbReference type="EMBL" id="QMKO01003169">
    <property type="protein sequence ID" value="RTG81774.1"/>
    <property type="molecule type" value="Genomic_DNA"/>
</dbReference>
<dbReference type="Gene3D" id="3.40.50.300">
    <property type="entry name" value="P-loop containing nucleotide triphosphate hydrolases"/>
    <property type="match status" value="2"/>
</dbReference>
<keyword evidence="3" id="KW-0067">ATP-binding</keyword>
<dbReference type="PRINTS" id="PR00300">
    <property type="entry name" value="CLPPROTEASEA"/>
</dbReference>
<dbReference type="InterPro" id="IPR044539">
    <property type="entry name" value="Pch2-like"/>
</dbReference>